<dbReference type="Gene3D" id="3.40.50.1820">
    <property type="entry name" value="alpha/beta hydrolase"/>
    <property type="match status" value="1"/>
</dbReference>
<evidence type="ECO:0000259" key="1">
    <source>
        <dbReference type="Pfam" id="PF05448"/>
    </source>
</evidence>
<protein>
    <submittedName>
        <fullName evidence="2">Acetylxylan esterase</fullName>
    </submittedName>
</protein>
<dbReference type="RefSeq" id="WP_139071323.1">
    <property type="nucleotide sequence ID" value="NZ_CP040899.1"/>
</dbReference>
<organism evidence="2 3">
    <name type="scientific">Georgenia wutianyii</name>
    <dbReference type="NCBI Taxonomy" id="2585135"/>
    <lineage>
        <taxon>Bacteria</taxon>
        <taxon>Bacillati</taxon>
        <taxon>Actinomycetota</taxon>
        <taxon>Actinomycetes</taxon>
        <taxon>Micrococcales</taxon>
        <taxon>Bogoriellaceae</taxon>
        <taxon>Georgenia</taxon>
    </lineage>
</organism>
<evidence type="ECO:0000313" key="2">
    <source>
        <dbReference type="EMBL" id="QDB78337.1"/>
    </source>
</evidence>
<feature type="domain" description="Acetyl xylan esterase" evidence="1">
    <location>
        <begin position="1"/>
        <end position="318"/>
    </location>
</feature>
<dbReference type="Pfam" id="PF05448">
    <property type="entry name" value="AXE1"/>
    <property type="match status" value="1"/>
</dbReference>
<dbReference type="InterPro" id="IPR039069">
    <property type="entry name" value="CE7"/>
</dbReference>
<keyword evidence="3" id="KW-1185">Reference proteome</keyword>
<dbReference type="SUPFAM" id="SSF53474">
    <property type="entry name" value="alpha/beta-Hydrolases"/>
    <property type="match status" value="1"/>
</dbReference>
<dbReference type="InterPro" id="IPR008391">
    <property type="entry name" value="AXE1_dom"/>
</dbReference>
<evidence type="ECO:0000313" key="3">
    <source>
        <dbReference type="Proteomes" id="UP000313948"/>
    </source>
</evidence>
<dbReference type="InterPro" id="IPR029058">
    <property type="entry name" value="AB_hydrolase_fold"/>
</dbReference>
<reference evidence="2 3" key="1">
    <citation type="submission" date="2019-05" db="EMBL/GenBank/DDBJ databases">
        <title>Georgenia *** sp. nov., and Georgenia *** sp. nov., isolated from the intestinal contents of plateau pika (Ochotona curzoniae) in the Qinghai-Tibet plateau of China.</title>
        <authorList>
            <person name="Tian Z."/>
        </authorList>
    </citation>
    <scope>NUCLEOTIDE SEQUENCE [LARGE SCALE GENOMIC DNA]</scope>
    <source>
        <strain evidence="2 3">Z294</strain>
    </source>
</reference>
<dbReference type="PANTHER" id="PTHR40111">
    <property type="entry name" value="CEPHALOSPORIN-C DEACETYLASE"/>
    <property type="match status" value="1"/>
</dbReference>
<proteinExistence type="predicted"/>
<name>A0ABX5VIY6_9MICO</name>
<gene>
    <name evidence="2" type="ORF">FE251_02315</name>
</gene>
<dbReference type="Proteomes" id="UP000313948">
    <property type="component" value="Chromosome"/>
</dbReference>
<accession>A0ABX5VIY6</accession>
<sequence length="323" mass="35046">MPLFDLDAARLPDYRPDVAEPADFDDFWARTLAETRAHDLAVEAVPVDAHLRLVDAFDLTFSGFGGHRVKAWYLRPAGTDEPLPAVVEYLGYGGGRGLPHSRLLWAAAGYAYVVMDTRGQGTTTTNGFGATPDPVGTGVAAPGTLTRGIEDPHEHYYRRVYTDGVRAVEAVRTLPGVDEGRVAVTGVSQGGAITTAVAGLVDVAAAMPDVPWLAHIRRGVEMAPEGPFEEVRTYLAAHRDRVEPAFRTLSYIDGVNHAKRATAPALYSVALMDTVCPPSTVYASANHYGGDVDVEVYPFNEHEGGTEFQRERQLTWLAERLAR</sequence>
<dbReference type="PANTHER" id="PTHR40111:SF1">
    <property type="entry name" value="CEPHALOSPORIN-C DEACETYLASE"/>
    <property type="match status" value="1"/>
</dbReference>
<dbReference type="EMBL" id="CP040899">
    <property type="protein sequence ID" value="QDB78337.1"/>
    <property type="molecule type" value="Genomic_DNA"/>
</dbReference>